<feature type="compositionally biased region" description="Low complexity" evidence="5">
    <location>
        <begin position="694"/>
        <end position="705"/>
    </location>
</feature>
<dbReference type="InterPro" id="IPR011009">
    <property type="entry name" value="Kinase-like_dom_sf"/>
</dbReference>
<dbReference type="PANTHER" id="PTHR44329:SF288">
    <property type="entry name" value="MITOGEN-ACTIVATED PROTEIN KINASE KINASE KINASE 20"/>
    <property type="match status" value="1"/>
</dbReference>
<dbReference type="SUPFAM" id="SSF56112">
    <property type="entry name" value="Protein kinase-like (PK-like)"/>
    <property type="match status" value="1"/>
</dbReference>
<evidence type="ECO:0000256" key="3">
    <source>
        <dbReference type="ARBA" id="ARBA00022777"/>
    </source>
</evidence>
<accession>A0A9P6FNT6</accession>
<dbReference type="OrthoDB" id="6718656at2759"/>
<keyword evidence="2" id="KW-0547">Nucleotide-binding</keyword>
<feature type="domain" description="Protein kinase" evidence="6">
    <location>
        <begin position="30"/>
        <end position="294"/>
    </location>
</feature>
<sequence length="770" mass="84677">MTVAVAPVDQSVLQALQLSTQLIPMEDISRLLYNAHIPGRFGRVHTGRWKEYDIEIKEPFGDPEFVEREIRMLHKAKRCPQIQHLLGYTLDPTTSLPLLVLQHAEHGSLQSYLANFHAHLTWSDRYNLAMDIALGLQFLHQKGIKHRHVHSSSILVDTNGSAALSDFGNTKDTEVLSSREHTTRLAYIAPERLVKNPARYSLECDVYSFGVVLWELSSGRPPFEDLINGLMSQNGNLAVLAHSLAAGRRERPVEGTDPAYEDLYARCWHASPQERPSWEWILQTLGVLLKHPLSGLQRSLEDMTIVEEAEETSFTVAPSSTSAGLVKTMSIKVARPSPTDNDRIMLRSHELILSPREPDSLPPPPSMPPPIPPVSQRRKLSAAPSITTSVRSMSISSGSSSTSSTASSPAVPARDVRRASTMNGSYFPTELTSPRPVDATIQLRRKSPQTIWEACQDGNSDVAEWLILTQGADLNAFVSMPSYSMLAEVAPVHIVCFHQPETLVDVLRTLHRNGAKMDAKTTLTLQTALHVILEHATNYNLALEAARFLIVDCWLSVNDQDHRGLTPFHKYIKNPYLSGIPSVVGSELFTLLRERGGANFSLESIHEGNALGMAARYLRADLMRLFLLSDLACSDVKSLSYALSVVEAPLSESRSSEVAQGQCRAILIEWRGERGETKRIHMAERILGHHGVAPPSLTASAASPPHSAPVTPPKSKGKGLLGLGKLGKAPKEDSAAVPKVLSEVDIARKLLTSTSVKQRKLKNLIADSGF</sequence>
<dbReference type="GO" id="GO:0005524">
    <property type="term" value="F:ATP binding"/>
    <property type="evidence" value="ECO:0007669"/>
    <property type="project" value="UniProtKB-KW"/>
</dbReference>
<organism evidence="7 8">
    <name type="scientific">Lunasporangiospora selenospora</name>
    <dbReference type="NCBI Taxonomy" id="979761"/>
    <lineage>
        <taxon>Eukaryota</taxon>
        <taxon>Fungi</taxon>
        <taxon>Fungi incertae sedis</taxon>
        <taxon>Mucoromycota</taxon>
        <taxon>Mortierellomycotina</taxon>
        <taxon>Mortierellomycetes</taxon>
        <taxon>Mortierellales</taxon>
        <taxon>Mortierellaceae</taxon>
        <taxon>Lunasporangiospora</taxon>
    </lineage>
</organism>
<dbReference type="GO" id="GO:0004674">
    <property type="term" value="F:protein serine/threonine kinase activity"/>
    <property type="evidence" value="ECO:0007669"/>
    <property type="project" value="TreeGrafter"/>
</dbReference>
<evidence type="ECO:0000259" key="6">
    <source>
        <dbReference type="PROSITE" id="PS50011"/>
    </source>
</evidence>
<dbReference type="EMBL" id="JAABOA010003255">
    <property type="protein sequence ID" value="KAF9578857.1"/>
    <property type="molecule type" value="Genomic_DNA"/>
</dbReference>
<evidence type="ECO:0000256" key="2">
    <source>
        <dbReference type="ARBA" id="ARBA00022741"/>
    </source>
</evidence>
<dbReference type="Proteomes" id="UP000780801">
    <property type="component" value="Unassembled WGS sequence"/>
</dbReference>
<name>A0A9P6FNT6_9FUNG</name>
<dbReference type="InterPro" id="IPR036770">
    <property type="entry name" value="Ankyrin_rpt-contain_sf"/>
</dbReference>
<dbReference type="InterPro" id="IPR051681">
    <property type="entry name" value="Ser/Thr_Kinases-Pseudokinases"/>
</dbReference>
<dbReference type="InterPro" id="IPR001245">
    <property type="entry name" value="Ser-Thr/Tyr_kinase_cat_dom"/>
</dbReference>
<dbReference type="PROSITE" id="PS50011">
    <property type="entry name" value="PROTEIN_KINASE_DOM"/>
    <property type="match status" value="1"/>
</dbReference>
<feature type="region of interest" description="Disordered" evidence="5">
    <location>
        <begin position="694"/>
        <end position="734"/>
    </location>
</feature>
<dbReference type="Gene3D" id="1.10.510.10">
    <property type="entry name" value="Transferase(Phosphotransferase) domain 1"/>
    <property type="match status" value="1"/>
</dbReference>
<proteinExistence type="predicted"/>
<evidence type="ECO:0000256" key="1">
    <source>
        <dbReference type="ARBA" id="ARBA00022679"/>
    </source>
</evidence>
<dbReference type="InterPro" id="IPR000719">
    <property type="entry name" value="Prot_kinase_dom"/>
</dbReference>
<feature type="compositionally biased region" description="Low complexity" evidence="5">
    <location>
        <begin position="385"/>
        <end position="408"/>
    </location>
</feature>
<dbReference type="SUPFAM" id="SSF48403">
    <property type="entry name" value="Ankyrin repeat"/>
    <property type="match status" value="1"/>
</dbReference>
<dbReference type="AlphaFoldDB" id="A0A9P6FNT6"/>
<reference evidence="7" key="1">
    <citation type="journal article" date="2020" name="Fungal Divers.">
        <title>Resolving the Mortierellaceae phylogeny through synthesis of multi-gene phylogenetics and phylogenomics.</title>
        <authorList>
            <person name="Vandepol N."/>
            <person name="Liber J."/>
            <person name="Desiro A."/>
            <person name="Na H."/>
            <person name="Kennedy M."/>
            <person name="Barry K."/>
            <person name="Grigoriev I.V."/>
            <person name="Miller A.N."/>
            <person name="O'Donnell K."/>
            <person name="Stajich J.E."/>
            <person name="Bonito G."/>
        </authorList>
    </citation>
    <scope>NUCLEOTIDE SEQUENCE</scope>
    <source>
        <strain evidence="7">KOD1015</strain>
    </source>
</reference>
<comment type="caution">
    <text evidence="7">The sequence shown here is derived from an EMBL/GenBank/DDBJ whole genome shotgun (WGS) entry which is preliminary data.</text>
</comment>
<feature type="compositionally biased region" description="Polar residues" evidence="5">
    <location>
        <begin position="420"/>
        <end position="432"/>
    </location>
</feature>
<dbReference type="PANTHER" id="PTHR44329">
    <property type="entry name" value="SERINE/THREONINE-PROTEIN KINASE TNNI3K-RELATED"/>
    <property type="match status" value="1"/>
</dbReference>
<evidence type="ECO:0000313" key="7">
    <source>
        <dbReference type="EMBL" id="KAF9578857.1"/>
    </source>
</evidence>
<keyword evidence="1" id="KW-0808">Transferase</keyword>
<keyword evidence="3" id="KW-0418">Kinase</keyword>
<feature type="compositionally biased region" description="Pro residues" evidence="5">
    <location>
        <begin position="360"/>
        <end position="373"/>
    </location>
</feature>
<keyword evidence="4" id="KW-0067">ATP-binding</keyword>
<keyword evidence="8" id="KW-1185">Reference proteome</keyword>
<feature type="region of interest" description="Disordered" evidence="5">
    <location>
        <begin position="354"/>
        <end position="433"/>
    </location>
</feature>
<dbReference type="Pfam" id="PF07714">
    <property type="entry name" value="PK_Tyr_Ser-Thr"/>
    <property type="match status" value="1"/>
</dbReference>
<evidence type="ECO:0000256" key="4">
    <source>
        <dbReference type="ARBA" id="ARBA00022840"/>
    </source>
</evidence>
<evidence type="ECO:0000313" key="8">
    <source>
        <dbReference type="Proteomes" id="UP000780801"/>
    </source>
</evidence>
<protein>
    <recommendedName>
        <fullName evidence="6">Protein kinase domain-containing protein</fullName>
    </recommendedName>
</protein>
<gene>
    <name evidence="7" type="ORF">BGW38_005143</name>
</gene>
<dbReference type="Gene3D" id="1.25.40.20">
    <property type="entry name" value="Ankyrin repeat-containing domain"/>
    <property type="match status" value="1"/>
</dbReference>
<evidence type="ECO:0000256" key="5">
    <source>
        <dbReference type="SAM" id="MobiDB-lite"/>
    </source>
</evidence>